<dbReference type="EMBL" id="GBRH01188230">
    <property type="protein sequence ID" value="JAE09666.1"/>
    <property type="molecule type" value="Transcribed_RNA"/>
</dbReference>
<reference evidence="1" key="2">
    <citation type="journal article" date="2015" name="Data Brief">
        <title>Shoot transcriptome of the giant reed, Arundo donax.</title>
        <authorList>
            <person name="Barrero R.A."/>
            <person name="Guerrero F.D."/>
            <person name="Moolhuijzen P."/>
            <person name="Goolsby J.A."/>
            <person name="Tidwell J."/>
            <person name="Bellgard S.E."/>
            <person name="Bellgard M.I."/>
        </authorList>
    </citation>
    <scope>NUCLEOTIDE SEQUENCE</scope>
    <source>
        <tissue evidence="1">Shoot tissue taken approximately 20 cm above the soil surface</tissue>
    </source>
</reference>
<dbReference type="AlphaFoldDB" id="A0A0A9FHU2"/>
<sequence length="34" mass="4183">MLVKNNKFPREQKFKCDFVYKVRKHTKTKGVRNN</sequence>
<organism evidence="1">
    <name type="scientific">Arundo donax</name>
    <name type="common">Giant reed</name>
    <name type="synonym">Donax arundinaceus</name>
    <dbReference type="NCBI Taxonomy" id="35708"/>
    <lineage>
        <taxon>Eukaryota</taxon>
        <taxon>Viridiplantae</taxon>
        <taxon>Streptophyta</taxon>
        <taxon>Embryophyta</taxon>
        <taxon>Tracheophyta</taxon>
        <taxon>Spermatophyta</taxon>
        <taxon>Magnoliopsida</taxon>
        <taxon>Liliopsida</taxon>
        <taxon>Poales</taxon>
        <taxon>Poaceae</taxon>
        <taxon>PACMAD clade</taxon>
        <taxon>Arundinoideae</taxon>
        <taxon>Arundineae</taxon>
        <taxon>Arundo</taxon>
    </lineage>
</organism>
<reference evidence="1" key="1">
    <citation type="submission" date="2014-09" db="EMBL/GenBank/DDBJ databases">
        <authorList>
            <person name="Magalhaes I.L.F."/>
            <person name="Oliveira U."/>
            <person name="Santos F.R."/>
            <person name="Vidigal T.H.D.A."/>
            <person name="Brescovit A.D."/>
            <person name="Santos A.J."/>
        </authorList>
    </citation>
    <scope>NUCLEOTIDE SEQUENCE</scope>
    <source>
        <tissue evidence="1">Shoot tissue taken approximately 20 cm above the soil surface</tissue>
    </source>
</reference>
<proteinExistence type="predicted"/>
<name>A0A0A9FHU2_ARUDO</name>
<accession>A0A0A9FHU2</accession>
<protein>
    <submittedName>
        <fullName evidence="1">Uncharacterized protein</fullName>
    </submittedName>
</protein>
<evidence type="ECO:0000313" key="1">
    <source>
        <dbReference type="EMBL" id="JAE09666.1"/>
    </source>
</evidence>